<dbReference type="EMBL" id="CM023477">
    <property type="protein sequence ID" value="KAH7938342.1"/>
    <property type="molecule type" value="Genomic_DNA"/>
</dbReference>
<sequence length="174" mass="19631">MSRSPRALRHPPRLHDQCAPYYHHLCRQSPLAGRRTVATWTVMDPMNTSVEWVSRLPWELQPRPLIGDSPGLVPEPFRGRLLSKRFPSERPPLYTPEEARILCSPCRVPEISQRAHHAGSLHGARLAAAAMYQPGLQPPVPGTVEAAIALLRSLRPHLLRDEVLDEHQEHPPDT</sequence>
<reference evidence="1" key="1">
    <citation type="submission" date="2020-05" db="EMBL/GenBank/DDBJ databases">
        <title>Large-scale comparative analyses of tick genomes elucidate their genetic diversity and vector capacities.</title>
        <authorList>
            <person name="Jia N."/>
            <person name="Wang J."/>
            <person name="Shi W."/>
            <person name="Du L."/>
            <person name="Sun Y."/>
            <person name="Zhan W."/>
            <person name="Jiang J."/>
            <person name="Wang Q."/>
            <person name="Zhang B."/>
            <person name="Ji P."/>
            <person name="Sakyi L.B."/>
            <person name="Cui X."/>
            <person name="Yuan T."/>
            <person name="Jiang B."/>
            <person name="Yang W."/>
            <person name="Lam T.T.-Y."/>
            <person name="Chang Q."/>
            <person name="Ding S."/>
            <person name="Wang X."/>
            <person name="Zhu J."/>
            <person name="Ruan X."/>
            <person name="Zhao L."/>
            <person name="Wei J."/>
            <person name="Que T."/>
            <person name="Du C."/>
            <person name="Cheng J."/>
            <person name="Dai P."/>
            <person name="Han X."/>
            <person name="Huang E."/>
            <person name="Gao Y."/>
            <person name="Liu J."/>
            <person name="Shao H."/>
            <person name="Ye R."/>
            <person name="Li L."/>
            <person name="Wei W."/>
            <person name="Wang X."/>
            <person name="Wang C."/>
            <person name="Yang T."/>
            <person name="Huo Q."/>
            <person name="Li W."/>
            <person name="Guo W."/>
            <person name="Chen H."/>
            <person name="Zhou L."/>
            <person name="Ni X."/>
            <person name="Tian J."/>
            <person name="Zhou Y."/>
            <person name="Sheng Y."/>
            <person name="Liu T."/>
            <person name="Pan Y."/>
            <person name="Xia L."/>
            <person name="Li J."/>
            <person name="Zhao F."/>
            <person name="Cao W."/>
        </authorList>
    </citation>
    <scope>NUCLEOTIDE SEQUENCE</scope>
    <source>
        <strain evidence="1">Dsil-2018</strain>
    </source>
</reference>
<accession>A0ACB8CBQ8</accession>
<name>A0ACB8CBQ8_DERSI</name>
<comment type="caution">
    <text evidence="1">The sequence shown here is derived from an EMBL/GenBank/DDBJ whole genome shotgun (WGS) entry which is preliminary data.</text>
</comment>
<protein>
    <submittedName>
        <fullName evidence="1">Uncharacterized protein</fullName>
    </submittedName>
</protein>
<dbReference type="Proteomes" id="UP000821865">
    <property type="component" value="Chromosome 8"/>
</dbReference>
<evidence type="ECO:0000313" key="1">
    <source>
        <dbReference type="EMBL" id="KAH7938342.1"/>
    </source>
</evidence>
<keyword evidence="2" id="KW-1185">Reference proteome</keyword>
<evidence type="ECO:0000313" key="2">
    <source>
        <dbReference type="Proteomes" id="UP000821865"/>
    </source>
</evidence>
<organism evidence="1 2">
    <name type="scientific">Dermacentor silvarum</name>
    <name type="common">Tick</name>
    <dbReference type="NCBI Taxonomy" id="543639"/>
    <lineage>
        <taxon>Eukaryota</taxon>
        <taxon>Metazoa</taxon>
        <taxon>Ecdysozoa</taxon>
        <taxon>Arthropoda</taxon>
        <taxon>Chelicerata</taxon>
        <taxon>Arachnida</taxon>
        <taxon>Acari</taxon>
        <taxon>Parasitiformes</taxon>
        <taxon>Ixodida</taxon>
        <taxon>Ixodoidea</taxon>
        <taxon>Ixodidae</taxon>
        <taxon>Rhipicephalinae</taxon>
        <taxon>Dermacentor</taxon>
    </lineage>
</organism>
<gene>
    <name evidence="1" type="ORF">HPB49_022629</name>
</gene>
<proteinExistence type="predicted"/>